<evidence type="ECO:0000313" key="5">
    <source>
        <dbReference type="EMBL" id="KAG8391073.1"/>
    </source>
</evidence>
<accession>A0AAV6YHP9</accession>
<dbReference type="InterPro" id="IPR035979">
    <property type="entry name" value="RBD_domain_sf"/>
</dbReference>
<feature type="region of interest" description="Disordered" evidence="2">
    <location>
        <begin position="322"/>
        <end position="345"/>
    </location>
</feature>
<dbReference type="PANTHER" id="PTHR47073:SF2">
    <property type="entry name" value="PROTEIN ANTI-SILENCING 1"/>
    <property type="match status" value="1"/>
</dbReference>
<dbReference type="AlphaFoldDB" id="A0AAV6YHP9"/>
<evidence type="ECO:0000313" key="6">
    <source>
        <dbReference type="Proteomes" id="UP000826271"/>
    </source>
</evidence>
<comment type="caution">
    <text evidence="5">The sequence shown here is derived from an EMBL/GenBank/DDBJ whole genome shotgun (WGS) entry which is preliminary data.</text>
</comment>
<evidence type="ECO:0000256" key="1">
    <source>
        <dbReference type="PROSITE-ProRule" id="PRU00176"/>
    </source>
</evidence>
<dbReference type="SMART" id="SM00439">
    <property type="entry name" value="BAH"/>
    <property type="match status" value="1"/>
</dbReference>
<dbReference type="PROSITE" id="PS50102">
    <property type="entry name" value="RRM"/>
    <property type="match status" value="1"/>
</dbReference>
<feature type="compositionally biased region" description="Basic and acidic residues" evidence="2">
    <location>
        <begin position="206"/>
        <end position="224"/>
    </location>
</feature>
<gene>
    <name evidence="5" type="ORF">BUALT_Bualt01G0149900</name>
</gene>
<name>A0AAV6YHP9_9LAMI</name>
<reference evidence="5" key="1">
    <citation type="submission" date="2019-10" db="EMBL/GenBank/DDBJ databases">
        <authorList>
            <person name="Zhang R."/>
            <person name="Pan Y."/>
            <person name="Wang J."/>
            <person name="Ma R."/>
            <person name="Yu S."/>
        </authorList>
    </citation>
    <scope>NUCLEOTIDE SEQUENCE</scope>
    <source>
        <strain evidence="5">LA-IB0</strain>
        <tissue evidence="5">Leaf</tissue>
    </source>
</reference>
<evidence type="ECO:0000259" key="4">
    <source>
        <dbReference type="PROSITE" id="PS51038"/>
    </source>
</evidence>
<dbReference type="GO" id="GO:0003723">
    <property type="term" value="F:RNA binding"/>
    <property type="evidence" value="ECO:0007669"/>
    <property type="project" value="UniProtKB-UniRule"/>
</dbReference>
<feature type="region of interest" description="Disordered" evidence="2">
    <location>
        <begin position="201"/>
        <end position="224"/>
    </location>
</feature>
<evidence type="ECO:0000256" key="2">
    <source>
        <dbReference type="SAM" id="MobiDB-lite"/>
    </source>
</evidence>
<dbReference type="CDD" id="cd00590">
    <property type="entry name" value="RRM_SF"/>
    <property type="match status" value="1"/>
</dbReference>
<dbReference type="Pfam" id="PF01426">
    <property type="entry name" value="BAH"/>
    <property type="match status" value="1"/>
</dbReference>
<sequence>MRSSFKYYMEIHAMLQEPKGDEDLQFCWGQKKGTANLYESFTLDGIEYSLYDCVYMWRTDQAEPDIGKLVRIWETDGHERKVEVVWFFRPTEIAHWLGDIKPLQKEIFLACGQGKDLSNVDPLEAISGKCNVVCSSKHTRNSQPTEEEMRKVDYIFYRTFDVGKYIISEKFPSSIGGIEVHHFFNRREYVKRVVCALPKANSKPSPRTEETLARATKDGQSRRVEKGFKVPAAPMGRQINNLPEDGIHSGAKRKSFDSGAKVKSSERFLSARPSDIGAVNKRKLLDSLGMFFVHPFKLEIHLGLFDSKITLALAEGCREEARPHSQSRVSGHEKHMNVEDSCKEKKELSTRVNLEEKASKLIERGGGSKHHVSPTISYKYMEVTRRPEMDSSKWFKPKPWVEERLFEAHDKGTLVLLENLDPSFTSSEVEDIVWHAFGQKVNAKMIQRSSFSSPHSGQAFAIFKTKEAADNVISRLTNGCLMLGDGRPIVGRREAPIESGHSSGFVGHLSIDRTRSHRQREAMKNAVSTSHYSQSNTIEYELAIEWRLLQEKSDLWWRALYEEQGKEIKVLLKQMKSHHHDGRGGGSQWSKDDDGGGENLGSDGAARRLVGPFGRMAK</sequence>
<dbReference type="FunFam" id="2.30.30.490:FF:000017">
    <property type="entry name" value="Bromo-adjacent homology (BAH) domain-containing protein"/>
    <property type="match status" value="1"/>
</dbReference>
<dbReference type="SUPFAM" id="SSF54928">
    <property type="entry name" value="RNA-binding domain, RBD"/>
    <property type="match status" value="1"/>
</dbReference>
<protein>
    <recommendedName>
        <fullName evidence="7">BAH domain-containing protein</fullName>
    </recommendedName>
</protein>
<dbReference type="Gene3D" id="2.30.30.490">
    <property type="match status" value="1"/>
</dbReference>
<keyword evidence="6" id="KW-1185">Reference proteome</keyword>
<dbReference type="Gene3D" id="3.30.70.330">
    <property type="match status" value="1"/>
</dbReference>
<dbReference type="PROSITE" id="PS51038">
    <property type="entry name" value="BAH"/>
    <property type="match status" value="1"/>
</dbReference>
<dbReference type="PANTHER" id="PTHR47073">
    <property type="entry name" value="PROTEIN ANTI-SILENCING 1"/>
    <property type="match status" value="1"/>
</dbReference>
<organism evidence="5 6">
    <name type="scientific">Buddleja alternifolia</name>
    <dbReference type="NCBI Taxonomy" id="168488"/>
    <lineage>
        <taxon>Eukaryota</taxon>
        <taxon>Viridiplantae</taxon>
        <taxon>Streptophyta</taxon>
        <taxon>Embryophyta</taxon>
        <taxon>Tracheophyta</taxon>
        <taxon>Spermatophyta</taxon>
        <taxon>Magnoliopsida</taxon>
        <taxon>eudicotyledons</taxon>
        <taxon>Gunneridae</taxon>
        <taxon>Pentapetalae</taxon>
        <taxon>asterids</taxon>
        <taxon>lamiids</taxon>
        <taxon>Lamiales</taxon>
        <taxon>Scrophulariaceae</taxon>
        <taxon>Buddlejeae</taxon>
        <taxon>Buddleja</taxon>
    </lineage>
</organism>
<evidence type="ECO:0008006" key="7">
    <source>
        <dbReference type="Google" id="ProtNLM"/>
    </source>
</evidence>
<feature type="region of interest" description="Disordered" evidence="2">
    <location>
        <begin position="237"/>
        <end position="258"/>
    </location>
</feature>
<feature type="compositionally biased region" description="Basic and acidic residues" evidence="2">
    <location>
        <begin position="330"/>
        <end position="345"/>
    </location>
</feature>
<feature type="domain" description="RRM" evidence="3">
    <location>
        <begin position="413"/>
        <end position="496"/>
    </location>
</feature>
<keyword evidence="1" id="KW-0694">RNA-binding</keyword>
<dbReference type="Proteomes" id="UP000826271">
    <property type="component" value="Unassembled WGS sequence"/>
</dbReference>
<dbReference type="InterPro" id="IPR000504">
    <property type="entry name" value="RRM_dom"/>
</dbReference>
<evidence type="ECO:0000259" key="3">
    <source>
        <dbReference type="PROSITE" id="PS50102"/>
    </source>
</evidence>
<dbReference type="GO" id="GO:0003682">
    <property type="term" value="F:chromatin binding"/>
    <property type="evidence" value="ECO:0007669"/>
    <property type="project" value="InterPro"/>
</dbReference>
<dbReference type="InterPro" id="IPR012677">
    <property type="entry name" value="Nucleotide-bd_a/b_plait_sf"/>
</dbReference>
<feature type="domain" description="BAH" evidence="4">
    <location>
        <begin position="46"/>
        <end position="171"/>
    </location>
</feature>
<dbReference type="EMBL" id="WHWC01000001">
    <property type="protein sequence ID" value="KAG8391073.1"/>
    <property type="molecule type" value="Genomic_DNA"/>
</dbReference>
<proteinExistence type="predicted"/>
<feature type="region of interest" description="Disordered" evidence="2">
    <location>
        <begin position="579"/>
        <end position="618"/>
    </location>
</feature>
<dbReference type="InterPro" id="IPR001025">
    <property type="entry name" value="BAH_dom"/>
</dbReference>
<dbReference type="InterPro" id="IPR043151">
    <property type="entry name" value="BAH_sf"/>
</dbReference>